<gene>
    <name evidence="2" type="ORF">TVD_13195</name>
</gene>
<reference evidence="2 3" key="1">
    <citation type="submission" date="2015-04" db="EMBL/GenBank/DDBJ databases">
        <title>Complete Sequence for the Genome of the Thioalkalivibrio versutus D301.</title>
        <authorList>
            <person name="Mu T."/>
            <person name="Zhou J."/>
            <person name="Xu X."/>
        </authorList>
    </citation>
    <scope>NUCLEOTIDE SEQUENCE [LARGE SCALE GENOMIC DNA]</scope>
    <source>
        <strain evidence="2 3">D301</strain>
    </source>
</reference>
<feature type="signal peptide" evidence="1">
    <location>
        <begin position="1"/>
        <end position="23"/>
    </location>
</feature>
<dbReference type="OrthoDB" id="5786561at2"/>
<accession>A0A0G3G4T8</accession>
<sequence length="145" mass="16065">MEEIMYSRILNRTLALTAASVLAAAFVAPGQIAAQGAYFAPADGSPDEVAFEYRMHEYGCANVRGQWRATNNTDDWLEVRVTKTAYNCPGELEDDVRTTTRLWRTLGPGETQERTRDNSVCGGAWARGVEVLEYEIKVVDAPDES</sequence>
<evidence type="ECO:0008006" key="4">
    <source>
        <dbReference type="Google" id="ProtNLM"/>
    </source>
</evidence>
<keyword evidence="3" id="KW-1185">Reference proteome</keyword>
<dbReference type="AlphaFoldDB" id="A0A0G3G4T8"/>
<feature type="chain" id="PRO_5002554086" description="DUF306 domain-containing protein" evidence="1">
    <location>
        <begin position="24"/>
        <end position="145"/>
    </location>
</feature>
<dbReference type="Proteomes" id="UP000064201">
    <property type="component" value="Chromosome"/>
</dbReference>
<dbReference type="KEGG" id="tvr:TVD_13195"/>
<proteinExistence type="predicted"/>
<dbReference type="PATRIC" id="fig|106634.4.peg.2692"/>
<evidence type="ECO:0000256" key="1">
    <source>
        <dbReference type="SAM" id="SignalP"/>
    </source>
</evidence>
<evidence type="ECO:0000313" key="3">
    <source>
        <dbReference type="Proteomes" id="UP000064201"/>
    </source>
</evidence>
<keyword evidence="1" id="KW-0732">Signal</keyword>
<protein>
    <recommendedName>
        <fullName evidence="4">DUF306 domain-containing protein</fullName>
    </recommendedName>
</protein>
<dbReference type="RefSeq" id="WP_047251804.1">
    <property type="nucleotide sequence ID" value="NZ_CP011367.1"/>
</dbReference>
<name>A0A0G3G4T8_9GAMM</name>
<organism evidence="2 3">
    <name type="scientific">Thioalkalivibrio versutus</name>
    <dbReference type="NCBI Taxonomy" id="106634"/>
    <lineage>
        <taxon>Bacteria</taxon>
        <taxon>Pseudomonadati</taxon>
        <taxon>Pseudomonadota</taxon>
        <taxon>Gammaproteobacteria</taxon>
        <taxon>Chromatiales</taxon>
        <taxon>Ectothiorhodospiraceae</taxon>
        <taxon>Thioalkalivibrio</taxon>
    </lineage>
</organism>
<dbReference type="EMBL" id="CP011367">
    <property type="protein sequence ID" value="AKJ96255.1"/>
    <property type="molecule type" value="Genomic_DNA"/>
</dbReference>
<dbReference type="STRING" id="106634.TVD_13195"/>
<evidence type="ECO:0000313" key="2">
    <source>
        <dbReference type="EMBL" id="AKJ96255.1"/>
    </source>
</evidence>